<gene>
    <name evidence="2" type="ORF">GCM10007932_37840</name>
</gene>
<accession>A0AAV5NVY9</accession>
<dbReference type="RefSeq" id="WP_224055772.1">
    <property type="nucleotide sequence ID" value="NZ_AP025145.1"/>
</dbReference>
<dbReference type="EMBL" id="BSNX01000055">
    <property type="protein sequence ID" value="GLQ74423.1"/>
    <property type="molecule type" value="Genomic_DNA"/>
</dbReference>
<evidence type="ECO:0000313" key="2">
    <source>
        <dbReference type="EMBL" id="GLQ74423.1"/>
    </source>
</evidence>
<reference evidence="3" key="1">
    <citation type="journal article" date="2019" name="Int. J. Syst. Evol. Microbiol.">
        <title>The Global Catalogue of Microorganisms (GCM) 10K type strain sequencing project: providing services to taxonomists for standard genome sequencing and annotation.</title>
        <authorList>
            <consortium name="The Broad Institute Genomics Platform"/>
            <consortium name="The Broad Institute Genome Sequencing Center for Infectious Disease"/>
            <person name="Wu L."/>
            <person name="Ma J."/>
        </authorList>
    </citation>
    <scope>NUCLEOTIDE SEQUENCE [LARGE SCALE GENOMIC DNA]</scope>
    <source>
        <strain evidence="3">NBRC 15640</strain>
    </source>
</reference>
<organism evidence="2 3">
    <name type="scientific">Vibrio penaeicida</name>
    <dbReference type="NCBI Taxonomy" id="104609"/>
    <lineage>
        <taxon>Bacteria</taxon>
        <taxon>Pseudomonadati</taxon>
        <taxon>Pseudomonadota</taxon>
        <taxon>Gammaproteobacteria</taxon>
        <taxon>Vibrionales</taxon>
        <taxon>Vibrionaceae</taxon>
        <taxon>Vibrio</taxon>
    </lineage>
</organism>
<comment type="caution">
    <text evidence="2">The sequence shown here is derived from an EMBL/GenBank/DDBJ whole genome shotgun (WGS) entry which is preliminary data.</text>
</comment>
<keyword evidence="1" id="KW-1133">Transmembrane helix</keyword>
<sequence length="199" mass="22820">MKTIFDRLIYFLVTIIVLAIVSAAIYFYMGEKEEPKRDISNYVTLMDELKNSLNPTKKYMELKKEHRCIMEFGWGLNFDKSAKALTRNPHLLLQDHYIDLAAAGIEVSLNYVKTIKVDGTNACFSALHSKDRVREMINIDEMCRNEIKKGSFGDFPNVDFDSFSDEQIVATLSILNSKYLSELPFSNTKLEEFLGSCSE</sequence>
<feature type="transmembrane region" description="Helical" evidence="1">
    <location>
        <begin position="7"/>
        <end position="29"/>
    </location>
</feature>
<dbReference type="Proteomes" id="UP001156690">
    <property type="component" value="Unassembled WGS sequence"/>
</dbReference>
<evidence type="ECO:0000256" key="1">
    <source>
        <dbReference type="SAM" id="Phobius"/>
    </source>
</evidence>
<proteinExistence type="predicted"/>
<dbReference type="AlphaFoldDB" id="A0AAV5NVY9"/>
<name>A0AAV5NVY9_9VIBR</name>
<keyword evidence="3" id="KW-1185">Reference proteome</keyword>
<keyword evidence="1" id="KW-0472">Membrane</keyword>
<evidence type="ECO:0000313" key="3">
    <source>
        <dbReference type="Proteomes" id="UP001156690"/>
    </source>
</evidence>
<keyword evidence="1" id="KW-0812">Transmembrane</keyword>
<protein>
    <submittedName>
        <fullName evidence="2">Uncharacterized protein</fullName>
    </submittedName>
</protein>